<dbReference type="EMBL" id="FOSN01000017">
    <property type="protein sequence ID" value="SFK72748.1"/>
    <property type="molecule type" value="Genomic_DNA"/>
</dbReference>
<feature type="region of interest" description="Disordered" evidence="1">
    <location>
        <begin position="1"/>
        <end position="30"/>
    </location>
</feature>
<reference evidence="2 3" key="1">
    <citation type="submission" date="2016-10" db="EMBL/GenBank/DDBJ databases">
        <authorList>
            <person name="de Groot N.N."/>
        </authorList>
    </citation>
    <scope>NUCLEOTIDE SEQUENCE [LARGE SCALE GENOMIC DNA]</scope>
    <source>
        <strain evidence="2 3">NE2</strain>
    </source>
</reference>
<organism evidence="2 3">
    <name type="scientific">Methylocapsa palsarum</name>
    <dbReference type="NCBI Taxonomy" id="1612308"/>
    <lineage>
        <taxon>Bacteria</taxon>
        <taxon>Pseudomonadati</taxon>
        <taxon>Pseudomonadota</taxon>
        <taxon>Alphaproteobacteria</taxon>
        <taxon>Hyphomicrobiales</taxon>
        <taxon>Beijerinckiaceae</taxon>
        <taxon>Methylocapsa</taxon>
    </lineage>
</organism>
<evidence type="ECO:0000256" key="1">
    <source>
        <dbReference type="SAM" id="MobiDB-lite"/>
    </source>
</evidence>
<protein>
    <submittedName>
        <fullName evidence="2">Uncharacterized protein</fullName>
    </submittedName>
</protein>
<evidence type="ECO:0000313" key="3">
    <source>
        <dbReference type="Proteomes" id="UP000198755"/>
    </source>
</evidence>
<sequence>MPNSTVPAAATGLPARSTKAKTRPRPRRRKQDDAAFIANLLEPVLPHELDDFEYNKLARKCLEDAWKDVDARTRHDRAAFEFWDKYWCYYRFHMKDKSKADYAFEQRSSWLADWRKSVAEQLRTAACDSAGLAWKRRMEKEPCLSISREEIDAAIAADEAFLAAHPVRRPSKVAKKSAISDVLG</sequence>
<keyword evidence="3" id="KW-1185">Reference proteome</keyword>
<dbReference type="Proteomes" id="UP000198755">
    <property type="component" value="Unassembled WGS sequence"/>
</dbReference>
<dbReference type="AlphaFoldDB" id="A0A1I4BVC6"/>
<dbReference type="STRING" id="1612308.SAMN05444581_1173"/>
<gene>
    <name evidence="2" type="ORF">SAMN05444581_1173</name>
</gene>
<evidence type="ECO:0000313" key="2">
    <source>
        <dbReference type="EMBL" id="SFK72748.1"/>
    </source>
</evidence>
<dbReference type="RefSeq" id="WP_091685399.1">
    <property type="nucleotide sequence ID" value="NZ_FOSN01000017.1"/>
</dbReference>
<accession>A0A1I4BVC6</accession>
<name>A0A1I4BVC6_9HYPH</name>
<feature type="compositionally biased region" description="Basic residues" evidence="1">
    <location>
        <begin position="18"/>
        <end position="29"/>
    </location>
</feature>
<proteinExistence type="predicted"/>